<dbReference type="Proteomes" id="UP000077266">
    <property type="component" value="Unassembled WGS sequence"/>
</dbReference>
<dbReference type="InParanoid" id="A0A165PIQ9"/>
<organism evidence="1 2">
    <name type="scientific">Exidia glandulosa HHB12029</name>
    <dbReference type="NCBI Taxonomy" id="1314781"/>
    <lineage>
        <taxon>Eukaryota</taxon>
        <taxon>Fungi</taxon>
        <taxon>Dikarya</taxon>
        <taxon>Basidiomycota</taxon>
        <taxon>Agaricomycotina</taxon>
        <taxon>Agaricomycetes</taxon>
        <taxon>Auriculariales</taxon>
        <taxon>Exidiaceae</taxon>
        <taxon>Exidia</taxon>
    </lineage>
</organism>
<protein>
    <submittedName>
        <fullName evidence="1">Uncharacterized protein</fullName>
    </submittedName>
</protein>
<dbReference type="AlphaFoldDB" id="A0A165PIQ9"/>
<reference evidence="1 2" key="1">
    <citation type="journal article" date="2016" name="Mol. Biol. Evol.">
        <title>Comparative Genomics of Early-Diverging Mushroom-Forming Fungi Provides Insights into the Origins of Lignocellulose Decay Capabilities.</title>
        <authorList>
            <person name="Nagy L.G."/>
            <person name="Riley R."/>
            <person name="Tritt A."/>
            <person name="Adam C."/>
            <person name="Daum C."/>
            <person name="Floudas D."/>
            <person name="Sun H."/>
            <person name="Yadav J.S."/>
            <person name="Pangilinan J."/>
            <person name="Larsson K.H."/>
            <person name="Matsuura K."/>
            <person name="Barry K."/>
            <person name="Labutti K."/>
            <person name="Kuo R."/>
            <person name="Ohm R.A."/>
            <person name="Bhattacharya S.S."/>
            <person name="Shirouzu T."/>
            <person name="Yoshinaga Y."/>
            <person name="Martin F.M."/>
            <person name="Grigoriev I.V."/>
            <person name="Hibbett D.S."/>
        </authorList>
    </citation>
    <scope>NUCLEOTIDE SEQUENCE [LARGE SCALE GENOMIC DNA]</scope>
    <source>
        <strain evidence="1 2">HHB12029</strain>
    </source>
</reference>
<gene>
    <name evidence="1" type="ORF">EXIGLDRAFT_735711</name>
</gene>
<sequence length="98" mass="10637">MTAWPRLFFFGGTPCSLLVISRFLIVALTSRHFFLCVVLAYSRTRRSTDAVLSRVPDLYLPVPTAEALVLLPVAGNAFFCASVRVSPDAAHSSGCLCT</sequence>
<evidence type="ECO:0000313" key="1">
    <source>
        <dbReference type="EMBL" id="KZW02234.1"/>
    </source>
</evidence>
<name>A0A165PIQ9_EXIGL</name>
<evidence type="ECO:0000313" key="2">
    <source>
        <dbReference type="Proteomes" id="UP000077266"/>
    </source>
</evidence>
<dbReference type="EMBL" id="KV425889">
    <property type="protein sequence ID" value="KZW02234.1"/>
    <property type="molecule type" value="Genomic_DNA"/>
</dbReference>
<keyword evidence="2" id="KW-1185">Reference proteome</keyword>
<proteinExistence type="predicted"/>
<accession>A0A165PIQ9</accession>